<dbReference type="InterPro" id="IPR012910">
    <property type="entry name" value="Plug_dom"/>
</dbReference>
<dbReference type="GO" id="GO:0009279">
    <property type="term" value="C:cell outer membrane"/>
    <property type="evidence" value="ECO:0007669"/>
    <property type="project" value="UniProtKB-SubCell"/>
</dbReference>
<accession>A0AA37RV56</accession>
<gene>
    <name evidence="10" type="primary">oar_3</name>
    <name evidence="10" type="ORF">GCM10007895_04730</name>
</gene>
<evidence type="ECO:0000256" key="5">
    <source>
        <dbReference type="ARBA" id="ARBA00023136"/>
    </source>
</evidence>
<dbReference type="Pfam" id="PF07715">
    <property type="entry name" value="Plug"/>
    <property type="match status" value="1"/>
</dbReference>
<evidence type="ECO:0000256" key="6">
    <source>
        <dbReference type="ARBA" id="ARBA00023237"/>
    </source>
</evidence>
<dbReference type="PANTHER" id="PTHR30069">
    <property type="entry name" value="TONB-DEPENDENT OUTER MEMBRANE RECEPTOR"/>
    <property type="match status" value="1"/>
</dbReference>
<dbReference type="GO" id="GO:0044718">
    <property type="term" value="P:siderophore transmembrane transport"/>
    <property type="evidence" value="ECO:0007669"/>
    <property type="project" value="TreeGrafter"/>
</dbReference>
<dbReference type="PANTHER" id="PTHR30069:SF46">
    <property type="entry name" value="OAR PROTEIN"/>
    <property type="match status" value="1"/>
</dbReference>
<keyword evidence="7" id="KW-0732">Signal</keyword>
<evidence type="ECO:0000259" key="8">
    <source>
        <dbReference type="Pfam" id="PF07715"/>
    </source>
</evidence>
<dbReference type="Gene3D" id="2.170.130.10">
    <property type="entry name" value="TonB-dependent receptor, plug domain"/>
    <property type="match status" value="1"/>
</dbReference>
<dbReference type="SUPFAM" id="SSF56935">
    <property type="entry name" value="Porins"/>
    <property type="match status" value="1"/>
</dbReference>
<evidence type="ECO:0000256" key="4">
    <source>
        <dbReference type="ARBA" id="ARBA00022692"/>
    </source>
</evidence>
<keyword evidence="3" id="KW-1134">Transmembrane beta strand</keyword>
<feature type="signal peptide" evidence="7">
    <location>
        <begin position="1"/>
        <end position="27"/>
    </location>
</feature>
<evidence type="ECO:0000256" key="1">
    <source>
        <dbReference type="ARBA" id="ARBA00004571"/>
    </source>
</evidence>
<proteinExistence type="predicted"/>
<evidence type="ECO:0000313" key="10">
    <source>
        <dbReference type="EMBL" id="GLP95167.1"/>
    </source>
</evidence>
<dbReference type="EMBL" id="BSNC01000001">
    <property type="protein sequence ID" value="GLP95167.1"/>
    <property type="molecule type" value="Genomic_DNA"/>
</dbReference>
<dbReference type="RefSeq" id="WP_095505816.1">
    <property type="nucleotide sequence ID" value="NZ_BSNC01000001.1"/>
</dbReference>
<evidence type="ECO:0000313" key="11">
    <source>
        <dbReference type="Proteomes" id="UP001161422"/>
    </source>
</evidence>
<dbReference type="InterPro" id="IPR036942">
    <property type="entry name" value="Beta-barrel_TonB_sf"/>
</dbReference>
<protein>
    <submittedName>
        <fullName evidence="10">Oar protein</fullName>
    </submittedName>
</protein>
<evidence type="ECO:0000256" key="2">
    <source>
        <dbReference type="ARBA" id="ARBA00022448"/>
    </source>
</evidence>
<keyword evidence="5" id="KW-0472">Membrane</keyword>
<organism evidence="10 11">
    <name type="scientific">Paraferrimonas sedimenticola</name>
    <dbReference type="NCBI Taxonomy" id="375674"/>
    <lineage>
        <taxon>Bacteria</taxon>
        <taxon>Pseudomonadati</taxon>
        <taxon>Pseudomonadota</taxon>
        <taxon>Gammaproteobacteria</taxon>
        <taxon>Alteromonadales</taxon>
        <taxon>Ferrimonadaceae</taxon>
        <taxon>Paraferrimonas</taxon>
    </lineage>
</organism>
<evidence type="ECO:0000256" key="3">
    <source>
        <dbReference type="ARBA" id="ARBA00022452"/>
    </source>
</evidence>
<keyword evidence="2" id="KW-0813">Transport</keyword>
<comment type="caution">
    <text evidence="10">The sequence shown here is derived from an EMBL/GenBank/DDBJ whole genome shotgun (WGS) entry which is preliminary data.</text>
</comment>
<dbReference type="Pfam" id="PF13620">
    <property type="entry name" value="CarboxypepD_reg"/>
    <property type="match status" value="1"/>
</dbReference>
<evidence type="ECO:0000256" key="7">
    <source>
        <dbReference type="SAM" id="SignalP"/>
    </source>
</evidence>
<name>A0AA37RV56_9GAMM</name>
<dbReference type="InterPro" id="IPR037066">
    <property type="entry name" value="Plug_dom_sf"/>
</dbReference>
<dbReference type="AlphaFoldDB" id="A0AA37RV56"/>
<reference evidence="10" key="2">
    <citation type="submission" date="2023-01" db="EMBL/GenBank/DDBJ databases">
        <title>Draft genome sequence of Paraferrimonas sedimenticola strain NBRC 101628.</title>
        <authorList>
            <person name="Sun Q."/>
            <person name="Mori K."/>
        </authorList>
    </citation>
    <scope>NUCLEOTIDE SEQUENCE</scope>
    <source>
        <strain evidence="10">NBRC 101628</strain>
    </source>
</reference>
<dbReference type="Gene3D" id="2.40.170.20">
    <property type="entry name" value="TonB-dependent receptor, beta-barrel domain"/>
    <property type="match status" value="1"/>
</dbReference>
<keyword evidence="6" id="KW-0998">Cell outer membrane</keyword>
<reference evidence="10" key="1">
    <citation type="journal article" date="2014" name="Int. J. Syst. Evol. Microbiol.">
        <title>Complete genome sequence of Corynebacterium casei LMG S-19264T (=DSM 44701T), isolated from a smear-ripened cheese.</title>
        <authorList>
            <consortium name="US DOE Joint Genome Institute (JGI-PGF)"/>
            <person name="Walter F."/>
            <person name="Albersmeier A."/>
            <person name="Kalinowski J."/>
            <person name="Ruckert C."/>
        </authorList>
    </citation>
    <scope>NUCLEOTIDE SEQUENCE</scope>
    <source>
        <strain evidence="10">NBRC 101628</strain>
    </source>
</reference>
<dbReference type="Proteomes" id="UP001161422">
    <property type="component" value="Unassembled WGS sequence"/>
</dbReference>
<keyword evidence="11" id="KW-1185">Reference proteome</keyword>
<dbReference type="InterPro" id="IPR039426">
    <property type="entry name" value="TonB-dep_rcpt-like"/>
</dbReference>
<comment type="subcellular location">
    <subcellularLocation>
        <location evidence="1">Cell outer membrane</location>
        <topology evidence="1">Multi-pass membrane protein</topology>
    </subcellularLocation>
</comment>
<evidence type="ECO:0000259" key="9">
    <source>
        <dbReference type="Pfam" id="PF25183"/>
    </source>
</evidence>
<sequence>MNLGNKRLTNLSFAVALALGAALPAHASETASNIRGAIVADDGSAVTDAKITIIHQPTGTVTEVEVNEEGKFNARGLRVGGPYAIVVDSDEYQDDYAEGLYINLGETLRFNRTLNAEVASSGIERIAVTGNAKVYQSASSNSEYGAKEIANAPGISRDLKDVVRQNPLAVVGNDGKSLSVAGLNPKFNSFVVDGVQQNDDFGLNSNGYPTQRSPISLEAVESVALNTSPFSAKYGGFSGAQINAVTKSGTNEVKGSFFAEHTGDQLAGRVYNPQTGKEGNRQDFSETTMGGSIGLPLVKDKLFFFGAYERFNAPKGTTFGPKGAGYSNESGVTKEDAERIQKIAKERYGLDDIGGWTAKPIEQDEKLLAKLDWNINDDHRASYTYQRTIGNVTNNTIPRSKRDLNLSSNWYNKQETLNSHAFNLYSDWSSDFNTEIKVAYKDVESRRNPVTPMNIGQVSVETGNGRVNFGTEQNSHSNELDNRNLELRFAANYMLGDHEISFGVQHNDVDIYNAFAPHTLGTWEFASIEDFEKGIPSRFKYAVGPTDDPRSVGAKFDMKTTALFLEDNWMPTDNLELTAGVRYERVGMDAKPTENANFVKRYGFSNTATMDGKEIFLPRVGFKYFLENDMVLRGGIGRFSGGYPNVWMSNSFSNDGTRVRSVNVEWDKDWGPINDFTPPAGIRDQLPQGDGNVDSLDPNFKLPSDYRFSLALEGEVDLGFMGKDWFFGTEYLHIQRENDVRWVDLTRLHPESGRMVDGTGRVISRPWDPIGGPDGKGGYTDRRDLMLTNAERDGKSQNLSFSLAKEWDSGFRIRGVYALNRIEEGNQGSSAIANSNYKFPVVGVDRNGTTLGPGMWETPQRFTLTMGYDKQFFDGYNTGFNLFFEAKQGNPLNITMHGCMPGEQNSVCDSRSNAYLPYIPTGPNDPNVRFKSEADYNHFMKTVNELGLGKYAGGFVPKGALNQPWVNTLDFRVTQEIPGFTKEHKGLLYVDVRNVLNLLNKDWGHVKYQNFGNKSIGRFDVDESTGQLVYSSDPRFVNSQNWNMFDVHRSAWQVKVGVRYLF</sequence>
<feature type="domain" description="TonB-dependent transporter Oar-like beta-barrel" evidence="9">
    <location>
        <begin position="362"/>
        <end position="1000"/>
    </location>
</feature>
<feature type="domain" description="TonB-dependent transporter Oar-like beta-barrel" evidence="9">
    <location>
        <begin position="245"/>
        <end position="318"/>
    </location>
</feature>
<feature type="chain" id="PRO_5041309124" evidence="7">
    <location>
        <begin position="28"/>
        <end position="1062"/>
    </location>
</feature>
<feature type="domain" description="TonB-dependent receptor plug" evidence="8">
    <location>
        <begin position="135"/>
        <end position="237"/>
    </location>
</feature>
<keyword evidence="4" id="KW-0812">Transmembrane</keyword>
<dbReference type="GO" id="GO:0015344">
    <property type="term" value="F:siderophore uptake transmembrane transporter activity"/>
    <property type="evidence" value="ECO:0007669"/>
    <property type="project" value="TreeGrafter"/>
</dbReference>
<dbReference type="InterPro" id="IPR057601">
    <property type="entry name" value="Oar-like_b-barrel"/>
</dbReference>
<dbReference type="Pfam" id="PF25183">
    <property type="entry name" value="OMP_b-brl_4"/>
    <property type="match status" value="2"/>
</dbReference>